<reference evidence="1 2" key="1">
    <citation type="submission" date="2015-08" db="EMBL/GenBank/DDBJ databases">
        <title>Next Generation Sequencing and Analysis of the Genome of Puccinia sorghi L Schw, the Causal Agent of Maize Common Rust.</title>
        <authorList>
            <person name="Rochi L."/>
            <person name="Burguener G."/>
            <person name="Darino M."/>
            <person name="Turjanski A."/>
            <person name="Kreff E."/>
            <person name="Dieguez M.J."/>
            <person name="Sacco F."/>
        </authorList>
    </citation>
    <scope>NUCLEOTIDE SEQUENCE [LARGE SCALE GENOMIC DNA]</scope>
    <source>
        <strain evidence="1 2">RO10H11247</strain>
    </source>
</reference>
<evidence type="ECO:0000313" key="1">
    <source>
        <dbReference type="EMBL" id="KNZ63279.1"/>
    </source>
</evidence>
<feature type="non-terminal residue" evidence="1">
    <location>
        <position position="1"/>
    </location>
</feature>
<feature type="non-terminal residue" evidence="1">
    <location>
        <position position="130"/>
    </location>
</feature>
<organism evidence="1 2">
    <name type="scientific">Puccinia sorghi</name>
    <dbReference type="NCBI Taxonomy" id="27349"/>
    <lineage>
        <taxon>Eukaryota</taxon>
        <taxon>Fungi</taxon>
        <taxon>Dikarya</taxon>
        <taxon>Basidiomycota</taxon>
        <taxon>Pucciniomycotina</taxon>
        <taxon>Pucciniomycetes</taxon>
        <taxon>Pucciniales</taxon>
        <taxon>Pucciniaceae</taxon>
        <taxon>Puccinia</taxon>
    </lineage>
</organism>
<evidence type="ECO:0000313" key="2">
    <source>
        <dbReference type="Proteomes" id="UP000037035"/>
    </source>
</evidence>
<dbReference type="AlphaFoldDB" id="A0A0L6VRG0"/>
<dbReference type="EMBL" id="LAVV01001828">
    <property type="protein sequence ID" value="KNZ63279.1"/>
    <property type="molecule type" value="Genomic_DNA"/>
</dbReference>
<sequence>VIIGAPASVKRSFLKGLSPQVQESVQRRLYNLNLIRRSRDGSSLLPDLKEIWEVVWAKFNMMELIEETLGSAPQAGQAAGGSRRAEPVTQEEVVDRVVEVAKCKQRVSFFLVQASEVILGRPFLFAFRAG</sequence>
<comment type="caution">
    <text evidence="1">The sequence shown here is derived from an EMBL/GenBank/DDBJ whole genome shotgun (WGS) entry which is preliminary data.</text>
</comment>
<dbReference type="VEuPathDB" id="FungiDB:VP01_11646g1"/>
<gene>
    <name evidence="1" type="ORF">VP01_11646g1</name>
</gene>
<proteinExistence type="predicted"/>
<accession>A0A0L6VRG0</accession>
<keyword evidence="2" id="KW-1185">Reference proteome</keyword>
<protein>
    <submittedName>
        <fullName evidence="1">Uncharacterized protein</fullName>
    </submittedName>
</protein>
<dbReference type="Proteomes" id="UP000037035">
    <property type="component" value="Unassembled WGS sequence"/>
</dbReference>
<name>A0A0L6VRG0_9BASI</name>